<dbReference type="InterPro" id="IPR029058">
    <property type="entry name" value="AB_hydrolase_fold"/>
</dbReference>
<evidence type="ECO:0000313" key="3">
    <source>
        <dbReference type="Proteomes" id="UP000053797"/>
    </source>
</evidence>
<protein>
    <recommendedName>
        <fullName evidence="1">AB hydrolase-1 domain-containing protein</fullName>
    </recommendedName>
</protein>
<dbReference type="Pfam" id="PF12697">
    <property type="entry name" value="Abhydrolase_6"/>
    <property type="match status" value="1"/>
</dbReference>
<comment type="caution">
    <text evidence="2">The sequence shown here is derived from an EMBL/GenBank/DDBJ whole genome shotgun (WGS) entry which is preliminary data.</text>
</comment>
<dbReference type="PANTHER" id="PTHR43798">
    <property type="entry name" value="MONOACYLGLYCEROL LIPASE"/>
    <property type="match status" value="1"/>
</dbReference>
<proteinExistence type="predicted"/>
<organism evidence="2 3">
    <name type="scientific">Exiguobacterium indicum</name>
    <dbReference type="NCBI Taxonomy" id="296995"/>
    <lineage>
        <taxon>Bacteria</taxon>
        <taxon>Bacillati</taxon>
        <taxon>Bacillota</taxon>
        <taxon>Bacilli</taxon>
        <taxon>Bacillales</taxon>
        <taxon>Bacillales Family XII. Incertae Sedis</taxon>
        <taxon>Exiguobacterium</taxon>
    </lineage>
</organism>
<dbReference type="InterPro" id="IPR050266">
    <property type="entry name" value="AB_hydrolase_sf"/>
</dbReference>
<dbReference type="AlphaFoldDB" id="A0A0V8GLG6"/>
<dbReference type="SUPFAM" id="SSF53474">
    <property type="entry name" value="alpha/beta-Hydrolases"/>
    <property type="match status" value="1"/>
</dbReference>
<dbReference type="EMBL" id="LNQL01000001">
    <property type="protein sequence ID" value="KSU50966.1"/>
    <property type="molecule type" value="Genomic_DNA"/>
</dbReference>
<reference evidence="2 3" key="1">
    <citation type="journal article" date="2015" name="Int. J. Syst. Evol. Microbiol.">
        <title>Exiguobacterium enclense sp. nov., isolated from sediment.</title>
        <authorList>
            <person name="Dastager S.G."/>
            <person name="Mawlankar R."/>
            <person name="Sonalkar V.V."/>
            <person name="Thorat M.N."/>
            <person name="Mual P."/>
            <person name="Verma A."/>
            <person name="Krishnamurthi S."/>
            <person name="Tang S.K."/>
            <person name="Li W.J."/>
        </authorList>
    </citation>
    <scope>NUCLEOTIDE SEQUENCE [LARGE SCALE GENOMIC DNA]</scope>
    <source>
        <strain evidence="2 3">NIO-1109</strain>
    </source>
</reference>
<evidence type="ECO:0000313" key="2">
    <source>
        <dbReference type="EMBL" id="KSU50966.1"/>
    </source>
</evidence>
<sequence length="229" mass="25116">MTRMYVLHGLMGTAATHFAPQLSALADDFTFIPIDLPGHGMTTGPATEDYLSQATRAIRERMAQEGPGWILGLSLGATLAMQLALDPPDELEGVCITGFSPFIPKAMEPLMRKQREFFLDLEQQAPEIADQFEQLHGPAWKTTARAVLDLMTFRFPALTETMLQSITLPVVILNGTNETYEVDATAFVAEHVPNVIVLPVEGAGHTANLDQPERFNALLLQAHQSMLTT</sequence>
<dbReference type="Gene3D" id="3.40.50.1820">
    <property type="entry name" value="alpha/beta hydrolase"/>
    <property type="match status" value="1"/>
</dbReference>
<accession>A0A0V8GLG6</accession>
<dbReference type="RefSeq" id="WP_058264989.1">
    <property type="nucleotide sequence ID" value="NZ_FMYN01000001.1"/>
</dbReference>
<evidence type="ECO:0000259" key="1">
    <source>
        <dbReference type="Pfam" id="PF12697"/>
    </source>
</evidence>
<name>A0A0V8GLG6_9BACL</name>
<dbReference type="OrthoDB" id="6191536at2"/>
<dbReference type="GO" id="GO:0016020">
    <property type="term" value="C:membrane"/>
    <property type="evidence" value="ECO:0007669"/>
    <property type="project" value="TreeGrafter"/>
</dbReference>
<dbReference type="InterPro" id="IPR000073">
    <property type="entry name" value="AB_hydrolase_1"/>
</dbReference>
<dbReference type="PANTHER" id="PTHR43798:SF33">
    <property type="entry name" value="HYDROLASE, PUTATIVE (AFU_ORTHOLOGUE AFUA_2G14860)-RELATED"/>
    <property type="match status" value="1"/>
</dbReference>
<gene>
    <name evidence="2" type="ORF">AS033_06185</name>
</gene>
<dbReference type="Proteomes" id="UP000053797">
    <property type="component" value="Unassembled WGS sequence"/>
</dbReference>
<feature type="domain" description="AB hydrolase-1" evidence="1">
    <location>
        <begin position="6"/>
        <end position="217"/>
    </location>
</feature>